<dbReference type="EMBL" id="JAXUIC010000009">
    <property type="protein sequence ID" value="KAK4572727.1"/>
    <property type="molecule type" value="Genomic_DNA"/>
</dbReference>
<feature type="compositionally biased region" description="Basic and acidic residues" evidence="1">
    <location>
        <begin position="16"/>
        <end position="27"/>
    </location>
</feature>
<keyword evidence="2" id="KW-0472">Membrane</keyword>
<organism evidence="4 5">
    <name type="scientific">Quercus rubra</name>
    <name type="common">Northern red oak</name>
    <name type="synonym">Quercus borealis</name>
    <dbReference type="NCBI Taxonomy" id="3512"/>
    <lineage>
        <taxon>Eukaryota</taxon>
        <taxon>Viridiplantae</taxon>
        <taxon>Streptophyta</taxon>
        <taxon>Embryophyta</taxon>
        <taxon>Tracheophyta</taxon>
        <taxon>Spermatophyta</taxon>
        <taxon>Magnoliopsida</taxon>
        <taxon>eudicotyledons</taxon>
        <taxon>Gunneridae</taxon>
        <taxon>Pentapetalae</taxon>
        <taxon>rosids</taxon>
        <taxon>fabids</taxon>
        <taxon>Fagales</taxon>
        <taxon>Fagaceae</taxon>
        <taxon>Quercus</taxon>
    </lineage>
</organism>
<feature type="region of interest" description="Disordered" evidence="1">
    <location>
        <begin position="1"/>
        <end position="27"/>
    </location>
</feature>
<name>A0AAN7EIW2_QUERU</name>
<feature type="transmembrane region" description="Helical" evidence="2">
    <location>
        <begin position="43"/>
        <end position="66"/>
    </location>
</feature>
<sequence length="211" mass="23636">MNRSKNKQQVYPLGSESKEPRSDEESSFKTYAEELKRKKRIKLAIYIAGFAVFQTIVILVFALLVMRVKTQEIRLGNNVKFHNVTIGGNSTSPSFDINFTTQLRVKNTNFGPYKYDSTIATFMYKDVSVGQVTIPKGKAGLRLTKKVGITVNVNSKDLPSSANLAGDLDSGLLMLNSHAKLSGKVELMFIMKKKKKILKMSKHFGLVYANF</sequence>
<dbReference type="InterPro" id="IPR004864">
    <property type="entry name" value="LEA_2"/>
</dbReference>
<keyword evidence="5" id="KW-1185">Reference proteome</keyword>
<evidence type="ECO:0000313" key="5">
    <source>
        <dbReference type="Proteomes" id="UP001324115"/>
    </source>
</evidence>
<evidence type="ECO:0000256" key="2">
    <source>
        <dbReference type="SAM" id="Phobius"/>
    </source>
</evidence>
<evidence type="ECO:0000259" key="3">
    <source>
        <dbReference type="Pfam" id="PF03168"/>
    </source>
</evidence>
<gene>
    <name evidence="4" type="ORF">RGQ29_030949</name>
</gene>
<dbReference type="Pfam" id="PF03168">
    <property type="entry name" value="LEA_2"/>
    <property type="match status" value="1"/>
</dbReference>
<dbReference type="AlphaFoldDB" id="A0AAN7EIW2"/>
<accession>A0AAN7EIW2</accession>
<keyword evidence="2" id="KW-1133">Transmembrane helix</keyword>
<dbReference type="Proteomes" id="UP001324115">
    <property type="component" value="Unassembled WGS sequence"/>
</dbReference>
<protein>
    <recommendedName>
        <fullName evidence="3">Late embryogenesis abundant protein LEA-2 subgroup domain-containing protein</fullName>
    </recommendedName>
</protein>
<evidence type="ECO:0000256" key="1">
    <source>
        <dbReference type="SAM" id="MobiDB-lite"/>
    </source>
</evidence>
<dbReference type="InterPro" id="IPR055301">
    <property type="entry name" value="Lea14-like_2"/>
</dbReference>
<dbReference type="PANTHER" id="PTHR31852">
    <property type="entry name" value="LATE EMBRYOGENESIS ABUNDANT (LEA) HYDROXYPROLINE-RICH GLYCOPROTEIN FAMILY"/>
    <property type="match status" value="1"/>
</dbReference>
<keyword evidence="2" id="KW-0812">Transmembrane</keyword>
<reference evidence="4 5" key="1">
    <citation type="journal article" date="2023" name="G3 (Bethesda)">
        <title>A haplotype-resolved chromosome-scale genome for Quercus rubra L. provides insights into the genetics of adaptive traits for red oak species.</title>
        <authorList>
            <person name="Kapoor B."/>
            <person name="Jenkins J."/>
            <person name="Schmutz J."/>
            <person name="Zhebentyayeva T."/>
            <person name="Kuelheim C."/>
            <person name="Coggeshall M."/>
            <person name="Heim C."/>
            <person name="Lasky J.R."/>
            <person name="Leites L."/>
            <person name="Islam-Faridi N."/>
            <person name="Romero-Severson J."/>
            <person name="DeLeo V.L."/>
            <person name="Lucas S.M."/>
            <person name="Lazic D."/>
            <person name="Gailing O."/>
            <person name="Carlson J."/>
            <person name="Staton M."/>
        </authorList>
    </citation>
    <scope>NUCLEOTIDE SEQUENCE [LARGE SCALE GENOMIC DNA]</scope>
    <source>
        <strain evidence="4">Pseudo-F2</strain>
    </source>
</reference>
<feature type="domain" description="Late embryogenesis abundant protein LEA-2 subgroup" evidence="3">
    <location>
        <begin position="103"/>
        <end position="194"/>
    </location>
</feature>
<evidence type="ECO:0000313" key="4">
    <source>
        <dbReference type="EMBL" id="KAK4572727.1"/>
    </source>
</evidence>
<proteinExistence type="predicted"/>
<comment type="caution">
    <text evidence="4">The sequence shown here is derived from an EMBL/GenBank/DDBJ whole genome shotgun (WGS) entry which is preliminary data.</text>
</comment>